<reference evidence="7 8" key="1">
    <citation type="submission" date="2021-01" db="EMBL/GenBank/DDBJ databases">
        <title>Carboxyliciviraga sp.nov., isolated from coastal sediments.</title>
        <authorList>
            <person name="Lu D."/>
            <person name="Zhang T."/>
        </authorList>
    </citation>
    <scope>NUCLEOTIDE SEQUENCE [LARGE SCALE GENOMIC DNA]</scope>
    <source>
        <strain evidence="7 8">N1Y132</strain>
    </source>
</reference>
<dbReference type="InterPro" id="IPR036097">
    <property type="entry name" value="HisK_dim/P_sf"/>
</dbReference>
<dbReference type="Gene3D" id="1.10.287.130">
    <property type="match status" value="1"/>
</dbReference>
<keyword evidence="4" id="KW-1133">Transmembrane helix</keyword>
<organism evidence="7 8">
    <name type="scientific">Carboxylicivirga marina</name>
    <dbReference type="NCBI Taxonomy" id="2800988"/>
    <lineage>
        <taxon>Bacteria</taxon>
        <taxon>Pseudomonadati</taxon>
        <taxon>Bacteroidota</taxon>
        <taxon>Bacteroidia</taxon>
        <taxon>Marinilabiliales</taxon>
        <taxon>Marinilabiliaceae</taxon>
        <taxon>Carboxylicivirga</taxon>
    </lineage>
</organism>
<dbReference type="CDD" id="cd00082">
    <property type="entry name" value="HisKA"/>
    <property type="match status" value="1"/>
</dbReference>
<dbReference type="Pfam" id="PF07495">
    <property type="entry name" value="Y_Y_Y"/>
    <property type="match status" value="1"/>
</dbReference>
<dbReference type="Pfam" id="PF07494">
    <property type="entry name" value="Reg_prop"/>
    <property type="match status" value="6"/>
</dbReference>
<dbReference type="InterPro" id="IPR011123">
    <property type="entry name" value="Y_Y_Y"/>
</dbReference>
<evidence type="ECO:0000256" key="3">
    <source>
        <dbReference type="ARBA" id="ARBA00022553"/>
    </source>
</evidence>
<evidence type="ECO:0000259" key="6">
    <source>
        <dbReference type="PROSITE" id="PS50109"/>
    </source>
</evidence>
<dbReference type="Gene3D" id="2.60.40.10">
    <property type="entry name" value="Immunoglobulins"/>
    <property type="match status" value="1"/>
</dbReference>
<dbReference type="PRINTS" id="PR00344">
    <property type="entry name" value="BCTRLSENSOR"/>
</dbReference>
<dbReference type="InterPro" id="IPR011110">
    <property type="entry name" value="Reg_prop"/>
</dbReference>
<dbReference type="Gene3D" id="3.30.565.10">
    <property type="entry name" value="Histidine kinase-like ATPase, C-terminal domain"/>
    <property type="match status" value="1"/>
</dbReference>
<evidence type="ECO:0000256" key="5">
    <source>
        <dbReference type="SAM" id="SignalP"/>
    </source>
</evidence>
<feature type="signal peptide" evidence="5">
    <location>
        <begin position="1"/>
        <end position="19"/>
    </location>
</feature>
<sequence length="1111" mass="125297">MNKISFIATLLMVVSWCMAQNSPMRFQSITINDGLSLSSVYCIAKDSKGFMWFGTEDGLNRFDGYKFEIYRTDVKNPNSICYKWIEHIEEDEAGMLWFGSRNGLSHFNPVTKTFKNFHSRQENSIQNDTVTSLVSYDSEVYVGTKQGLSVFNTASLSCATYKGIDGVNTIIKTEKGILIAASNGLFQLSKNNELTMLCDFNVRDVSILDELIVCAHMSGIQVFDCKSEEWTIPHLKDKLSDIESIEVDKKGRIWINAQNGLWLYNLSTKSLKKIIDTQQTSNSLAINSSKVLYIDDHANVWYATHGDGLFIINHQLEVTKCVHNPTDKESINQNAFNCIYADTVTGNIWLGTYGAGINIYHPAANKFDLLKHNPLNENSLPSNFIWSIFETKDSCLWIGTNDKGVCHYCPKADKYTSFEHQPNNSYSLSNNSIREVFEDSDATIWLGTDGGGLNRYNPSTRSFTRYVYDKEDERSISDNSVRVVFEDSGGQMWVGTRNGLNLFDKEKGYFKRFIHQPDDPASLSHNFVYASIIESKDGALWIGTYGGGLNRLNLQDYKFKHYTNDGEEGKRLSNNIVFSVYEDENGFIWVGTNEGLNILNPTTGDVKILGLKDGLPNEVIYSILPDGMGNVWLSTNHGICRINQKTLKCVTYDVSDGLQSNEFNGGAFHSGRSGRLYFGGVYGLNILNPEILQTNTTVSQPVITRLEVLGNVVDVSGLAQNKSVVEQDSQVVMPTDISYTKHITLDYEQRFFALEFSGLNHLFPGKTHYAFQLSPMDKKWNKAGLRNYVSFANVKPGDYQFKVVSTNSDGVWSDKVATLGITIRPPFWQTTWFIFLEIALLLVLISFGYWFLLKIKTNKLLRAQNERIKNANALLHRSEENLRHMNITKDKFFSIISHDLKNPFTSLMSISSMLDENYQYAEEDDKRDAVKRINHSVKNIYLLLENLLTWSRSQRGKICFQKKDFNLSVLISENINLYKAAADKKGIQFINEVNEEVIAIGDRNTINTIIRNLSGNAIKFTPSGGKIKYTIIKEDGFWKVSIQDSGVGIKGDDQERLFCIDKKLKTDGTDGEKGTGLGLIICKEFAEKNGGEIGVMSQSGTGSTFWFTVKA</sequence>
<dbReference type="RefSeq" id="WP_200466098.1">
    <property type="nucleotide sequence ID" value="NZ_JAENRR010000044.1"/>
</dbReference>
<keyword evidence="5" id="KW-0732">Signal</keyword>
<gene>
    <name evidence="7" type="ORF">JIV24_16130</name>
</gene>
<evidence type="ECO:0000256" key="1">
    <source>
        <dbReference type="ARBA" id="ARBA00000085"/>
    </source>
</evidence>
<proteinExistence type="predicted"/>
<dbReference type="EMBL" id="JAENRR010000044">
    <property type="protein sequence ID" value="MBK3518877.1"/>
    <property type="molecule type" value="Genomic_DNA"/>
</dbReference>
<dbReference type="InterPro" id="IPR015943">
    <property type="entry name" value="WD40/YVTN_repeat-like_dom_sf"/>
</dbReference>
<dbReference type="Proteomes" id="UP000605676">
    <property type="component" value="Unassembled WGS sequence"/>
</dbReference>
<comment type="caution">
    <text evidence="7">The sequence shown here is derived from an EMBL/GenBank/DDBJ whole genome shotgun (WGS) entry which is preliminary data.</text>
</comment>
<evidence type="ECO:0000313" key="7">
    <source>
        <dbReference type="EMBL" id="MBK3518877.1"/>
    </source>
</evidence>
<dbReference type="SUPFAM" id="SSF55874">
    <property type="entry name" value="ATPase domain of HSP90 chaperone/DNA topoisomerase II/histidine kinase"/>
    <property type="match status" value="1"/>
</dbReference>
<dbReference type="InterPro" id="IPR005467">
    <property type="entry name" value="His_kinase_dom"/>
</dbReference>
<feature type="domain" description="Histidine kinase" evidence="6">
    <location>
        <begin position="895"/>
        <end position="1111"/>
    </location>
</feature>
<dbReference type="InterPro" id="IPR011044">
    <property type="entry name" value="Quino_amine_DH_bsu"/>
</dbReference>
<keyword evidence="4" id="KW-0812">Transmembrane</keyword>
<dbReference type="InterPro" id="IPR036890">
    <property type="entry name" value="HATPase_C_sf"/>
</dbReference>
<evidence type="ECO:0000313" key="8">
    <source>
        <dbReference type="Proteomes" id="UP000605676"/>
    </source>
</evidence>
<dbReference type="InterPro" id="IPR013783">
    <property type="entry name" value="Ig-like_fold"/>
</dbReference>
<dbReference type="PANTHER" id="PTHR43547:SF2">
    <property type="entry name" value="HYBRID SIGNAL TRANSDUCTION HISTIDINE KINASE C"/>
    <property type="match status" value="1"/>
</dbReference>
<dbReference type="Pfam" id="PF00512">
    <property type="entry name" value="HisKA"/>
    <property type="match status" value="1"/>
</dbReference>
<dbReference type="Pfam" id="PF02518">
    <property type="entry name" value="HATPase_c"/>
    <property type="match status" value="1"/>
</dbReference>
<keyword evidence="8" id="KW-1185">Reference proteome</keyword>
<dbReference type="InterPro" id="IPR003594">
    <property type="entry name" value="HATPase_dom"/>
</dbReference>
<dbReference type="SMART" id="SM00388">
    <property type="entry name" value="HisKA"/>
    <property type="match status" value="1"/>
</dbReference>
<feature type="chain" id="PRO_5045637501" description="histidine kinase" evidence="5">
    <location>
        <begin position="20"/>
        <end position="1111"/>
    </location>
</feature>
<dbReference type="SUPFAM" id="SSF63829">
    <property type="entry name" value="Calcium-dependent phosphotriesterase"/>
    <property type="match status" value="3"/>
</dbReference>
<evidence type="ECO:0000256" key="4">
    <source>
        <dbReference type="SAM" id="Phobius"/>
    </source>
</evidence>
<dbReference type="PROSITE" id="PS50109">
    <property type="entry name" value="HIS_KIN"/>
    <property type="match status" value="1"/>
</dbReference>
<dbReference type="Gene3D" id="2.130.10.10">
    <property type="entry name" value="YVTN repeat-like/Quinoprotein amine dehydrogenase"/>
    <property type="match status" value="3"/>
</dbReference>
<dbReference type="SUPFAM" id="SSF50969">
    <property type="entry name" value="YVTN repeat-like/Quinoprotein amine dehydrogenase"/>
    <property type="match status" value="1"/>
</dbReference>
<accession>A0ABS1HMI3</accession>
<evidence type="ECO:0000256" key="2">
    <source>
        <dbReference type="ARBA" id="ARBA00012438"/>
    </source>
</evidence>
<keyword evidence="3" id="KW-0597">Phosphoprotein</keyword>
<name>A0ABS1HMI3_9BACT</name>
<comment type="catalytic activity">
    <reaction evidence="1">
        <text>ATP + protein L-histidine = ADP + protein N-phospho-L-histidine.</text>
        <dbReference type="EC" id="2.7.13.3"/>
    </reaction>
</comment>
<dbReference type="PANTHER" id="PTHR43547">
    <property type="entry name" value="TWO-COMPONENT HISTIDINE KINASE"/>
    <property type="match status" value="1"/>
</dbReference>
<dbReference type="InterPro" id="IPR004358">
    <property type="entry name" value="Sig_transdc_His_kin-like_C"/>
</dbReference>
<dbReference type="SMART" id="SM00387">
    <property type="entry name" value="HATPase_c"/>
    <property type="match status" value="1"/>
</dbReference>
<feature type="transmembrane region" description="Helical" evidence="4">
    <location>
        <begin position="832"/>
        <end position="852"/>
    </location>
</feature>
<dbReference type="EC" id="2.7.13.3" evidence="2"/>
<dbReference type="InterPro" id="IPR003661">
    <property type="entry name" value="HisK_dim/P_dom"/>
</dbReference>
<protein>
    <recommendedName>
        <fullName evidence="2">histidine kinase</fullName>
        <ecNumber evidence="2">2.7.13.3</ecNumber>
    </recommendedName>
</protein>
<keyword evidence="4" id="KW-0472">Membrane</keyword>
<dbReference type="SUPFAM" id="SSF47384">
    <property type="entry name" value="Homodimeric domain of signal transducing histidine kinase"/>
    <property type="match status" value="1"/>
</dbReference>